<gene>
    <name evidence="1" type="ORF">RWE15_15460</name>
</gene>
<dbReference type="Proteomes" id="UP001281447">
    <property type="component" value="Unassembled WGS sequence"/>
</dbReference>
<accession>A0ABU5C8L4</accession>
<evidence type="ECO:0000313" key="1">
    <source>
        <dbReference type="EMBL" id="MDY0395565.1"/>
    </source>
</evidence>
<comment type="caution">
    <text evidence="1">The sequence shown here is derived from an EMBL/GenBank/DDBJ whole genome shotgun (WGS) entry which is preliminary data.</text>
</comment>
<organism evidence="1 2">
    <name type="scientific">Tigheibacillus halophilus</name>
    <dbReference type="NCBI Taxonomy" id="361280"/>
    <lineage>
        <taxon>Bacteria</taxon>
        <taxon>Bacillati</taxon>
        <taxon>Bacillota</taxon>
        <taxon>Bacilli</taxon>
        <taxon>Bacillales</taxon>
        <taxon>Bacillaceae</taxon>
        <taxon>Tigheibacillus</taxon>
    </lineage>
</organism>
<reference evidence="1 2" key="1">
    <citation type="submission" date="2023-10" db="EMBL/GenBank/DDBJ databases">
        <title>Virgibacillus halophilus 5B73C genome.</title>
        <authorList>
            <person name="Miliotis G."/>
            <person name="Sengupta P."/>
            <person name="Hameed A."/>
            <person name="Chuvochina M."/>
            <person name="Mcdonagh F."/>
            <person name="Simpson A.C."/>
            <person name="Singh N.K."/>
            <person name="Rekha P.D."/>
            <person name="Raman K."/>
            <person name="Hugenholtz P."/>
            <person name="Venkateswaran K."/>
        </authorList>
    </citation>
    <scope>NUCLEOTIDE SEQUENCE [LARGE SCALE GENOMIC DNA]</scope>
    <source>
        <strain evidence="1 2">5B73C</strain>
    </source>
</reference>
<name>A0ABU5C8L4_9BACI</name>
<evidence type="ECO:0000313" key="2">
    <source>
        <dbReference type="Proteomes" id="UP001281447"/>
    </source>
</evidence>
<dbReference type="EMBL" id="JAWDIP010000003">
    <property type="protein sequence ID" value="MDY0395565.1"/>
    <property type="molecule type" value="Genomic_DNA"/>
</dbReference>
<proteinExistence type="predicted"/>
<sequence length="61" mass="7075">MESLEHLLTLDILHNARIIAGEEGTSRMVETVETLDTPDMAHFFNGECFIAHHWFLFTERT</sequence>
<keyword evidence="2" id="KW-1185">Reference proteome</keyword>
<protein>
    <submittedName>
        <fullName evidence="1">Uncharacterized protein</fullName>
    </submittedName>
</protein>